<dbReference type="Proteomes" id="UP001064048">
    <property type="component" value="Chromosome 14"/>
</dbReference>
<comment type="caution">
    <text evidence="1">The sequence shown here is derived from an EMBL/GenBank/DDBJ whole genome shotgun (WGS) entry which is preliminary data.</text>
</comment>
<dbReference type="EMBL" id="CM046114">
    <property type="protein sequence ID" value="KAI8419880.1"/>
    <property type="molecule type" value="Genomic_DNA"/>
</dbReference>
<keyword evidence="2" id="KW-1185">Reference proteome</keyword>
<protein>
    <submittedName>
        <fullName evidence="1">Uncharacterized protein</fullName>
    </submittedName>
</protein>
<accession>A0ACC0J6D5</accession>
<evidence type="ECO:0000313" key="1">
    <source>
        <dbReference type="EMBL" id="KAI8419880.1"/>
    </source>
</evidence>
<name>A0ACC0J6D5_CHOFU</name>
<proteinExistence type="predicted"/>
<evidence type="ECO:0000313" key="2">
    <source>
        <dbReference type="Proteomes" id="UP001064048"/>
    </source>
</evidence>
<organism evidence="1 2">
    <name type="scientific">Choristoneura fumiferana</name>
    <name type="common">Spruce budworm moth</name>
    <name type="synonym">Archips fumiferana</name>
    <dbReference type="NCBI Taxonomy" id="7141"/>
    <lineage>
        <taxon>Eukaryota</taxon>
        <taxon>Metazoa</taxon>
        <taxon>Ecdysozoa</taxon>
        <taxon>Arthropoda</taxon>
        <taxon>Hexapoda</taxon>
        <taxon>Insecta</taxon>
        <taxon>Pterygota</taxon>
        <taxon>Neoptera</taxon>
        <taxon>Endopterygota</taxon>
        <taxon>Lepidoptera</taxon>
        <taxon>Glossata</taxon>
        <taxon>Ditrysia</taxon>
        <taxon>Tortricoidea</taxon>
        <taxon>Tortricidae</taxon>
        <taxon>Tortricinae</taxon>
        <taxon>Choristoneura</taxon>
    </lineage>
</organism>
<reference evidence="1 2" key="1">
    <citation type="journal article" date="2022" name="Genome Biol. Evol.">
        <title>The Spruce Budworm Genome: Reconstructing the Evolutionary History of Antifreeze Proteins.</title>
        <authorList>
            <person name="Beliveau C."/>
            <person name="Gagne P."/>
            <person name="Picq S."/>
            <person name="Vernygora O."/>
            <person name="Keeling C.I."/>
            <person name="Pinkney K."/>
            <person name="Doucet D."/>
            <person name="Wen F."/>
            <person name="Johnston J.S."/>
            <person name="Maaroufi H."/>
            <person name="Boyle B."/>
            <person name="Laroche J."/>
            <person name="Dewar K."/>
            <person name="Juretic N."/>
            <person name="Blackburn G."/>
            <person name="Nisole A."/>
            <person name="Brunet B."/>
            <person name="Brandao M."/>
            <person name="Lumley L."/>
            <person name="Duan J."/>
            <person name="Quan G."/>
            <person name="Lucarotti C.J."/>
            <person name="Roe A.D."/>
            <person name="Sperling F.A.H."/>
            <person name="Levesque R.C."/>
            <person name="Cusson M."/>
        </authorList>
    </citation>
    <scope>NUCLEOTIDE SEQUENCE [LARGE SCALE GENOMIC DNA]</scope>
    <source>
        <strain evidence="1">Glfc:IPQL:Cfum</strain>
    </source>
</reference>
<sequence length="740" mass="86514">MFELDENYHYRKCFFEREPQVPTQTLMKKKMGEQLAQVYFKSMTPKLKVLAGLEPRLKGGGSDWYQPPYDILQGKPVLKPIKKEHLGKLSYLGIDGFSLKFAEDHQTRMELYKQKKISDNNDRWKDFIVLTCMQYWEDKSKAAAEKNTERIQRAFQEFTTLYATSLTKVETVLFEAAEKEIRRVRKEAFDKMQEQYEDLLEKQAIMLTDRFDQRLKEKKEELKAEFINNVEESRTSMVHQIHDITVEKRSAIEKLRHLLECQTLACQVYVALKEREECAKELELSKHEHKKKVKLLKETIMLKDLEISLAIEKEKKRRAFNRIWQKKVCEVVKKFQIFVSFSLNVLPEYADFFLNMEKLMMLQLEEAVDNPSVESLFVPEPPKLNTPIPKPHPFFLFCDKGYKPQVDPKLCPPHYTASAEQLPVIVINKRCIYAACDNFERFTNKITEFINGRRGDDKDFEDHHRYDLDVPVKYTSSIQLQELELESSLMQVLQKERPNLNDLSVECCVCRVPHCFCSPMHASKFPSREVIPPAKQPSLRSIPSGHKIETRSVELELEREPKWESYMDYVKSKKCQCAKTAKKHLMEHLPPYMKNMSSFDAPELPNYERCSLETLKRLVRKAQRKVPPPPPPPRVPSKTKDAFTQASDTEFDMLCTCFSADELEKLLKEITDAPKPCSTHEQRDQFKFVDGSMSDTHLGKQSSSFATDRAFSLRNLLDTAPQLEDIFRRDNCSFMSLNSH</sequence>
<gene>
    <name evidence="1" type="ORF">MSG28_008507</name>
</gene>